<gene>
    <name evidence="1" type="ORF">PAUR_b0862</name>
</gene>
<proteinExistence type="predicted"/>
<dbReference type="EMBL" id="AQGV01000015">
    <property type="protein sequence ID" value="MBE0370766.1"/>
    <property type="molecule type" value="Genomic_DNA"/>
</dbReference>
<sequence length="38" mass="4449">MKYVDKSQEYDGYLMWQLPSLGALYMHHLGLTFANLTL</sequence>
<keyword evidence="2" id="KW-1185">Reference proteome</keyword>
<evidence type="ECO:0000313" key="2">
    <source>
        <dbReference type="Proteomes" id="UP000615755"/>
    </source>
</evidence>
<reference evidence="1 2" key="1">
    <citation type="submission" date="2015-03" db="EMBL/GenBank/DDBJ databases">
        <title>Genome sequence of Pseudoalteromonas aurantia.</title>
        <authorList>
            <person name="Xie B.-B."/>
            <person name="Rong J.-C."/>
            <person name="Qin Q.-L."/>
            <person name="Zhang Y.-Z."/>
        </authorList>
    </citation>
    <scope>NUCLEOTIDE SEQUENCE [LARGE SCALE GENOMIC DNA]</scope>
    <source>
        <strain evidence="1 2">208</strain>
    </source>
</reference>
<name>A0ABR9EIE4_9GAMM</name>
<organism evidence="1 2">
    <name type="scientific">Pseudoalteromonas aurantia 208</name>
    <dbReference type="NCBI Taxonomy" id="1314867"/>
    <lineage>
        <taxon>Bacteria</taxon>
        <taxon>Pseudomonadati</taxon>
        <taxon>Pseudomonadota</taxon>
        <taxon>Gammaproteobacteria</taxon>
        <taxon>Alteromonadales</taxon>
        <taxon>Pseudoalteromonadaceae</taxon>
        <taxon>Pseudoalteromonas</taxon>
    </lineage>
</organism>
<evidence type="ECO:0000313" key="1">
    <source>
        <dbReference type="EMBL" id="MBE0370766.1"/>
    </source>
</evidence>
<accession>A0ABR9EIE4</accession>
<comment type="caution">
    <text evidence="1">The sequence shown here is derived from an EMBL/GenBank/DDBJ whole genome shotgun (WGS) entry which is preliminary data.</text>
</comment>
<protein>
    <submittedName>
        <fullName evidence="1">Uncharacterized protein</fullName>
    </submittedName>
</protein>
<dbReference type="Proteomes" id="UP000615755">
    <property type="component" value="Unassembled WGS sequence"/>
</dbReference>